<accession>A0A7Y4P908</accession>
<dbReference type="GO" id="GO:0016765">
    <property type="term" value="F:transferase activity, transferring alkyl or aryl (other than methyl) groups"/>
    <property type="evidence" value="ECO:0007669"/>
    <property type="project" value="UniProtKB-ARBA"/>
</dbReference>
<sequence>MTNTVVTRVSQLIGNTPLFELVATPSGSRVLLKLEQFNPSGSAKIRMAESMINAAEAEGRLQAGGTIVESTSGNTGQGLAILAVERGYKFVAVVDNHSCKDKLNAMSAMDTHLEYVAAEGDDALATSAREDYAEELGQQPGWVFMKQHDNEANSRGYYPAADEIIETLGHCPSHLISAVGTGGSLFGVTERLNELGYRPHTIGVEPEGSIAFGGPAHDYRQSGTGTPEGAVIGTAVRYDLLDMGAKVSDIAAFAACRTIARHTGLLLGGSAGGAVVAALELLPTLPAGSTSVTMVCDGGEKYLDTVFNDSWMRSHNLLDSDLEEQIWKHITALREGVSPAPLKLTRVSWSKEKTCV</sequence>
<evidence type="ECO:0000256" key="2">
    <source>
        <dbReference type="ARBA" id="ARBA00022898"/>
    </source>
</evidence>
<evidence type="ECO:0000259" key="3">
    <source>
        <dbReference type="Pfam" id="PF00291"/>
    </source>
</evidence>
<feature type="domain" description="Tryptophan synthase beta chain-like PALP" evidence="3">
    <location>
        <begin position="9"/>
        <end position="297"/>
    </location>
</feature>
<keyword evidence="2" id="KW-0663">Pyridoxal phosphate</keyword>
<dbReference type="SUPFAM" id="SSF53686">
    <property type="entry name" value="Tryptophan synthase beta subunit-like PLP-dependent enzymes"/>
    <property type="match status" value="1"/>
</dbReference>
<gene>
    <name evidence="4" type="ORF">CBE74_03895</name>
</gene>
<proteinExistence type="predicted"/>
<dbReference type="InterPro" id="IPR036052">
    <property type="entry name" value="TrpB-like_PALP_sf"/>
</dbReference>
<reference evidence="4 5" key="3">
    <citation type="journal article" date="2020" name="Int. J. Syst. Evol. Microbiol.">
        <title>Corynebacterium silvaticum sp. nov., a unique group of NTTB corynebacteria in wild boar and roe deer.</title>
        <authorList>
            <person name="Dangel A."/>
            <person name="Berger A."/>
            <person name="Rau J."/>
            <person name="Eisenberg T."/>
            <person name="Kampfer P."/>
            <person name="Margos G."/>
            <person name="Contzen M."/>
            <person name="Busse H.J."/>
            <person name="Konrad R."/>
            <person name="Peters M."/>
            <person name="Sting R."/>
            <person name="Sing A."/>
        </authorList>
    </citation>
    <scope>NUCLEOTIDE SEQUENCE [LARGE SCALE GENOMIC DNA]</scope>
    <source>
        <strain evidence="4 5">PO100/5</strain>
    </source>
</reference>
<dbReference type="InterPro" id="IPR050214">
    <property type="entry name" value="Cys_Synth/Cystath_Beta-Synth"/>
</dbReference>
<dbReference type="GeneID" id="75007411"/>
<dbReference type="InterPro" id="IPR001926">
    <property type="entry name" value="TrpB-like_PALP"/>
</dbReference>
<dbReference type="GO" id="GO:0006535">
    <property type="term" value="P:cysteine biosynthetic process from serine"/>
    <property type="evidence" value="ECO:0007669"/>
    <property type="project" value="InterPro"/>
</dbReference>
<organism evidence="4 5">
    <name type="scientific">Corynebacterium silvaticum</name>
    <dbReference type="NCBI Taxonomy" id="2320431"/>
    <lineage>
        <taxon>Bacteria</taxon>
        <taxon>Bacillati</taxon>
        <taxon>Actinomycetota</taxon>
        <taxon>Actinomycetes</taxon>
        <taxon>Mycobacteriales</taxon>
        <taxon>Corynebacteriaceae</taxon>
        <taxon>Corynebacterium</taxon>
    </lineage>
</organism>
<reference evidence="4 5" key="2">
    <citation type="journal article" date="2020" name="Antonie Van Leeuwenhoek">
        <title>Phylogenomic characterisation of a novel corynebacterial species pathogenic to animals.</title>
        <authorList>
            <person name="Moller J."/>
            <person name="Musella L."/>
            <person name="Melnikov V."/>
            <person name="Geissdorfer W."/>
            <person name="Burkovski A."/>
            <person name="Sangal V."/>
        </authorList>
    </citation>
    <scope>NUCLEOTIDE SEQUENCE [LARGE SCALE GENOMIC DNA]</scope>
    <source>
        <strain evidence="4 5">PO100/5</strain>
    </source>
</reference>
<reference evidence="4 5" key="4">
    <citation type="journal article" date="2020" name="PLoS ONE">
        <title>Taxonomic classification of strain PO100/5 shows a broader geographic distribution and genetic markers of the recently described Corynebacterium silvaticum.</title>
        <authorList>
            <person name="Viana M.V.C."/>
            <person name="Profeta R."/>
            <person name="da Silva A.L."/>
            <person name="Hurtado R."/>
            <person name="Cerqueira J.C."/>
            <person name="Ribeiro B.F.S."/>
            <person name="Almeida M.O."/>
            <person name="Morais-Rodrigues F."/>
            <person name="Soares S.C."/>
            <person name="Oliveira M."/>
            <person name="Tavares L."/>
            <person name="Figueiredo H."/>
            <person name="Wattam A.R."/>
            <person name="Barh D."/>
            <person name="Ghosh P."/>
            <person name="Silva A."/>
            <person name="Azevedo V."/>
        </authorList>
    </citation>
    <scope>NUCLEOTIDE SEQUENCE [LARGE SCALE GENOMIC DNA]</scope>
    <source>
        <strain evidence="4 5">PO100/5</strain>
    </source>
</reference>
<dbReference type="AlphaFoldDB" id="A0A7Y4P908"/>
<name>A0A7Y4P908_9CORY</name>
<dbReference type="EMBL" id="CP021417">
    <property type="protein sequence ID" value="ARU45783.1"/>
    <property type="molecule type" value="Genomic_DNA"/>
</dbReference>
<dbReference type="PANTHER" id="PTHR10314">
    <property type="entry name" value="CYSTATHIONINE BETA-SYNTHASE"/>
    <property type="match status" value="1"/>
</dbReference>
<dbReference type="Gene3D" id="3.40.50.1100">
    <property type="match status" value="2"/>
</dbReference>
<dbReference type="KEGG" id="csil:CBE74_03895"/>
<dbReference type="RefSeq" id="WP_087453620.1">
    <property type="nucleotide sequence ID" value="NZ_CP021417.2"/>
</dbReference>
<comment type="cofactor">
    <cofactor evidence="1">
        <name>pyridoxal 5'-phosphate</name>
        <dbReference type="ChEBI" id="CHEBI:597326"/>
    </cofactor>
</comment>
<protein>
    <submittedName>
        <fullName evidence="4">Cysteine synthase family protein</fullName>
    </submittedName>
</protein>
<dbReference type="Pfam" id="PF00291">
    <property type="entry name" value="PALP"/>
    <property type="match status" value="1"/>
</dbReference>
<dbReference type="InterPro" id="IPR001216">
    <property type="entry name" value="P-phosphate_BS"/>
</dbReference>
<reference evidence="4 5" key="1">
    <citation type="journal article" date="2014" name="BMC Vet. Res.">
        <title>First report of Corynebacterium pseudotuberculosis from caseous lymphadenitis lesions in Black Alentejano pig (Sus scrofa domesticus).</title>
        <authorList>
            <person name="Oliveira M."/>
            <person name="Barroco C."/>
            <person name="Mottola C."/>
            <person name="Santos R."/>
            <person name="Lemsaddek A."/>
            <person name="Tavares L."/>
            <person name="Semedo-Lemsaddek T."/>
        </authorList>
    </citation>
    <scope>NUCLEOTIDE SEQUENCE [LARGE SCALE GENOMIC DNA]</scope>
    <source>
        <strain evidence="4 5">PO100/5</strain>
    </source>
</reference>
<dbReference type="OrthoDB" id="5176350at2"/>
<dbReference type="PROSITE" id="PS00901">
    <property type="entry name" value="CYS_SYNTHASE"/>
    <property type="match status" value="1"/>
</dbReference>
<evidence type="ECO:0000313" key="5">
    <source>
        <dbReference type="Proteomes" id="UP000195652"/>
    </source>
</evidence>
<keyword evidence="5" id="KW-1185">Reference proteome</keyword>
<dbReference type="Proteomes" id="UP000195652">
    <property type="component" value="Chromosome"/>
</dbReference>
<dbReference type="CDD" id="cd01561">
    <property type="entry name" value="CBS_like"/>
    <property type="match status" value="1"/>
</dbReference>
<evidence type="ECO:0000256" key="1">
    <source>
        <dbReference type="ARBA" id="ARBA00001933"/>
    </source>
</evidence>
<evidence type="ECO:0000313" key="4">
    <source>
        <dbReference type="EMBL" id="ARU45783.1"/>
    </source>
</evidence>